<dbReference type="PANTHER" id="PTHR36617:SF5">
    <property type="entry name" value="OS05G0421675 PROTEIN"/>
    <property type="match status" value="1"/>
</dbReference>
<dbReference type="EMBL" id="LXQA010048911">
    <property type="protein sequence ID" value="MCI02372.1"/>
    <property type="molecule type" value="Genomic_DNA"/>
</dbReference>
<proteinExistence type="predicted"/>
<dbReference type="PANTHER" id="PTHR36617">
    <property type="entry name" value="PROTEIN, PUTATIVE-RELATED"/>
    <property type="match status" value="1"/>
</dbReference>
<keyword evidence="2" id="KW-1185">Reference proteome</keyword>
<accession>A0A392NSJ0</accession>
<comment type="caution">
    <text evidence="1">The sequence shown here is derived from an EMBL/GenBank/DDBJ whole genome shotgun (WGS) entry which is preliminary data.</text>
</comment>
<name>A0A392NSJ0_9FABA</name>
<evidence type="ECO:0000313" key="1">
    <source>
        <dbReference type="EMBL" id="MCI02372.1"/>
    </source>
</evidence>
<reference evidence="1 2" key="1">
    <citation type="journal article" date="2018" name="Front. Plant Sci.">
        <title>Red Clover (Trifolium pratense) and Zigzag Clover (T. medium) - A Picture of Genomic Similarities and Differences.</title>
        <authorList>
            <person name="Dluhosova J."/>
            <person name="Istvanek J."/>
            <person name="Nedelnik J."/>
            <person name="Repkova J."/>
        </authorList>
    </citation>
    <scope>NUCLEOTIDE SEQUENCE [LARGE SCALE GENOMIC DNA]</scope>
    <source>
        <strain evidence="2">cv. 10/8</strain>
        <tissue evidence="1">Leaf</tissue>
    </source>
</reference>
<protein>
    <submittedName>
        <fullName evidence="1">Putative ribonuclease H protein</fullName>
    </submittedName>
</protein>
<feature type="non-terminal residue" evidence="1">
    <location>
        <position position="238"/>
    </location>
</feature>
<organism evidence="1 2">
    <name type="scientific">Trifolium medium</name>
    <dbReference type="NCBI Taxonomy" id="97028"/>
    <lineage>
        <taxon>Eukaryota</taxon>
        <taxon>Viridiplantae</taxon>
        <taxon>Streptophyta</taxon>
        <taxon>Embryophyta</taxon>
        <taxon>Tracheophyta</taxon>
        <taxon>Spermatophyta</taxon>
        <taxon>Magnoliopsida</taxon>
        <taxon>eudicotyledons</taxon>
        <taxon>Gunneridae</taxon>
        <taxon>Pentapetalae</taxon>
        <taxon>rosids</taxon>
        <taxon>fabids</taxon>
        <taxon>Fabales</taxon>
        <taxon>Fabaceae</taxon>
        <taxon>Papilionoideae</taxon>
        <taxon>50 kb inversion clade</taxon>
        <taxon>NPAAA clade</taxon>
        <taxon>Hologalegina</taxon>
        <taxon>IRL clade</taxon>
        <taxon>Trifolieae</taxon>
        <taxon>Trifolium</taxon>
    </lineage>
</organism>
<feature type="non-terminal residue" evidence="1">
    <location>
        <position position="1"/>
    </location>
</feature>
<dbReference type="AlphaFoldDB" id="A0A392NSJ0"/>
<sequence length="238" mass="26839">CGGLGIRHLRAVNLALLGKWSWRIIAGDQGIWREILLARYDSLFTSPHLGDRPSGFTGVSLWWKDVSLLGESTVTSSDWFSQGVSRRVGNGSETAFWFDPWLGVGVPLKNCFQRLFQVSEQCLDLVGDMGSWVQGEWVWDFTWKKELSMEEFDLVQDLLQVVTLSPVLAADDAWVWKYDPSGTYSVRIECQPDKISLDVKLLGMQAILFVLFVGIRSSRLIICSLPVTLSFRFGISLL</sequence>
<evidence type="ECO:0000313" key="2">
    <source>
        <dbReference type="Proteomes" id="UP000265520"/>
    </source>
</evidence>
<dbReference type="Proteomes" id="UP000265520">
    <property type="component" value="Unassembled WGS sequence"/>
</dbReference>